<dbReference type="Pfam" id="PF07635">
    <property type="entry name" value="PSCyt1"/>
    <property type="match status" value="1"/>
</dbReference>
<dbReference type="RefSeq" id="WP_145271074.1">
    <property type="nucleotide sequence ID" value="NZ_CP036272.1"/>
</dbReference>
<evidence type="ECO:0000259" key="1">
    <source>
        <dbReference type="Pfam" id="PF07624"/>
    </source>
</evidence>
<evidence type="ECO:0000259" key="2">
    <source>
        <dbReference type="Pfam" id="PF07626"/>
    </source>
</evidence>
<dbReference type="Pfam" id="PF07626">
    <property type="entry name" value="PSD3"/>
    <property type="match status" value="1"/>
</dbReference>
<dbReference type="Pfam" id="PF07631">
    <property type="entry name" value="PSD4"/>
    <property type="match status" value="1"/>
</dbReference>
<feature type="domain" description="DUF1592" evidence="4">
    <location>
        <begin position="533"/>
        <end position="661"/>
    </location>
</feature>
<dbReference type="Pfam" id="PF07624">
    <property type="entry name" value="PSD2"/>
    <property type="match status" value="1"/>
</dbReference>
<dbReference type="InterPro" id="IPR013042">
    <property type="entry name" value="DUF1592"/>
</dbReference>
<dbReference type="InterPro" id="IPR013043">
    <property type="entry name" value="DUF1595"/>
</dbReference>
<dbReference type="Pfam" id="PF07637">
    <property type="entry name" value="PSD5"/>
    <property type="match status" value="1"/>
</dbReference>
<feature type="domain" description="DUF1588" evidence="3">
    <location>
        <begin position="680"/>
        <end position="776"/>
    </location>
</feature>
<evidence type="ECO:0000259" key="5">
    <source>
        <dbReference type="Pfam" id="PF07635"/>
    </source>
</evidence>
<feature type="domain" description="DUF1595" evidence="6">
    <location>
        <begin position="464"/>
        <end position="524"/>
    </location>
</feature>
<dbReference type="EMBL" id="CP036272">
    <property type="protein sequence ID" value="QDT59288.1"/>
    <property type="molecule type" value="Genomic_DNA"/>
</dbReference>
<sequence length="871" mass="97274">MNRQISNAIADQSWLAFSLRHAKRSLQTVLLALLLPATSQGATADEHKLAPSVTKYFQQFCYQCHGETSQKGDRRLDQLPAVISADDDAALLLEEALDAINRGDMPPSKSKIARPTESQTKHFVSSLTDYLSQLAEAGATQSTVMRRLNRFEYANTMRDILQLTPEFFDRTSDFPVDAIKEGFDNQGESLSLSEQQLERYLEVAEAAVDAATSFDVQQPSPKEWHFHGSDFNGVHSYQRAPVTWRLIVDNDYLEIGHGQPSERHPNFVPSLARAGGAPAEGWYTIKVRAAAANRLNHGYDHREFDRFKTQRLKLALWVAPEAKLLVKNAADQRRLSAIWELPDGQPQEFTQRVWLNKGAVPFISWTNGVSSKGNIRLVAEKHHPEVVRSTTTERDAALLGDPEAQALVARLAKNDNNPLLSEVYRGPRVRVYNLDLNGPEIDQWPPASHQLLYGTQTDASKLALQSVVQKFARRAFRRPVTVESVDHYVQFIQQRIAKGDSHAAALKLGLAAILTSPRFLYLDEGNEETGTTLASYELASRLSYFLWSSMPDDELFHAAESGQLATKAGLQRQVERMLGDAKSNAFVEHFTDTWLRINTLGSMPPDPKAFASYYRDRLEDLFKQETRMFFADLLKNNRSIVNLLDSDYAFVNDVLAQHYGIENIHGEQLRRVALKPEHRRGGLMGQGSVLTLSANGIETSPVVRGMWVLENILGTPPPPPPPDVPAIEPDTRGTTTIREQLDKHRTVAACADCHRKIDPAGFALEFYDPIGGFRQQYPGRPGKRIAVDGSGQLPSGESFEDETGLKKILVSRKNRFAETLTEKLLTYATGRSMTSLDYQEIKQIATACAQNGDGLRDLVLGVANSQTFRSR</sequence>
<evidence type="ECO:0000313" key="7">
    <source>
        <dbReference type="EMBL" id="QDT59288.1"/>
    </source>
</evidence>
<name>A0A517ST37_9BACT</name>
<dbReference type="Proteomes" id="UP000315003">
    <property type="component" value="Chromosome"/>
</dbReference>
<feature type="domain" description="Cytochrome C Planctomycete-type" evidence="5">
    <location>
        <begin position="61"/>
        <end position="108"/>
    </location>
</feature>
<protein>
    <submittedName>
        <fullName evidence="7">Planctomycete cytochrome C</fullName>
    </submittedName>
</protein>
<feature type="domain" description="DUF1585" evidence="1">
    <location>
        <begin position="795"/>
        <end position="868"/>
    </location>
</feature>
<evidence type="ECO:0000259" key="6">
    <source>
        <dbReference type="Pfam" id="PF07637"/>
    </source>
</evidence>
<accession>A0A517ST37</accession>
<gene>
    <name evidence="7" type="ORF">SV7mr_17950</name>
</gene>
<keyword evidence="8" id="KW-1185">Reference proteome</keyword>
<dbReference type="Pfam" id="PF07627">
    <property type="entry name" value="PSCyt3"/>
    <property type="match status" value="1"/>
</dbReference>
<dbReference type="InterPro" id="IPR013036">
    <property type="entry name" value="DUF1587"/>
</dbReference>
<dbReference type="InterPro" id="IPR011478">
    <property type="entry name" value="DUF1585"/>
</dbReference>
<evidence type="ECO:0000313" key="8">
    <source>
        <dbReference type="Proteomes" id="UP000315003"/>
    </source>
</evidence>
<evidence type="ECO:0000259" key="4">
    <source>
        <dbReference type="Pfam" id="PF07631"/>
    </source>
</evidence>
<evidence type="ECO:0000259" key="3">
    <source>
        <dbReference type="Pfam" id="PF07627"/>
    </source>
</evidence>
<proteinExistence type="predicted"/>
<reference evidence="7 8" key="1">
    <citation type="submission" date="2019-02" db="EMBL/GenBank/DDBJ databases">
        <title>Deep-cultivation of Planctomycetes and their phenomic and genomic characterization uncovers novel biology.</title>
        <authorList>
            <person name="Wiegand S."/>
            <person name="Jogler M."/>
            <person name="Boedeker C."/>
            <person name="Pinto D."/>
            <person name="Vollmers J."/>
            <person name="Rivas-Marin E."/>
            <person name="Kohn T."/>
            <person name="Peeters S.H."/>
            <person name="Heuer A."/>
            <person name="Rast P."/>
            <person name="Oberbeckmann S."/>
            <person name="Bunk B."/>
            <person name="Jeske O."/>
            <person name="Meyerdierks A."/>
            <person name="Storesund J.E."/>
            <person name="Kallscheuer N."/>
            <person name="Luecker S."/>
            <person name="Lage O.M."/>
            <person name="Pohl T."/>
            <person name="Merkel B.J."/>
            <person name="Hornburger P."/>
            <person name="Mueller R.-W."/>
            <person name="Bruemmer F."/>
            <person name="Labrenz M."/>
            <person name="Spormann A.M."/>
            <person name="Op den Camp H."/>
            <person name="Overmann J."/>
            <person name="Amann R."/>
            <person name="Jetten M.S.M."/>
            <person name="Mascher T."/>
            <person name="Medema M.H."/>
            <person name="Devos D.P."/>
            <person name="Kaster A.-K."/>
            <person name="Ovreas L."/>
            <person name="Rohde M."/>
            <person name="Galperin M.Y."/>
            <person name="Jogler C."/>
        </authorList>
    </citation>
    <scope>NUCLEOTIDE SEQUENCE [LARGE SCALE GENOMIC DNA]</scope>
    <source>
        <strain evidence="7 8">SV_7m_r</strain>
    </source>
</reference>
<organism evidence="7 8">
    <name type="scientific">Stieleria bergensis</name>
    <dbReference type="NCBI Taxonomy" id="2528025"/>
    <lineage>
        <taxon>Bacteria</taxon>
        <taxon>Pseudomonadati</taxon>
        <taxon>Planctomycetota</taxon>
        <taxon>Planctomycetia</taxon>
        <taxon>Pirellulales</taxon>
        <taxon>Pirellulaceae</taxon>
        <taxon>Stieleria</taxon>
    </lineage>
</organism>
<dbReference type="OrthoDB" id="175242at2"/>
<dbReference type="InterPro" id="IPR011429">
    <property type="entry name" value="Cyt_c_Planctomycete-type"/>
</dbReference>
<feature type="domain" description="DUF1587" evidence="2">
    <location>
        <begin position="146"/>
        <end position="212"/>
    </location>
</feature>
<dbReference type="AlphaFoldDB" id="A0A517ST37"/>
<dbReference type="InterPro" id="IPR013039">
    <property type="entry name" value="DUF1588"/>
</dbReference>